<accession>A0ABQ9EJH6</accession>
<sequence>MIYGIIKYAVVPVSNIYFHFQDLISLAVFMMYRLVKKNGYGVLFDVSAETAGCDLLLVTNTITVFVTVDEEQKRYGCSIQTCYCDVKQVFFCIDVLIMKVNEEESCYARRCHVVELKT</sequence>
<evidence type="ECO:0000313" key="2">
    <source>
        <dbReference type="Proteomes" id="UP001217089"/>
    </source>
</evidence>
<evidence type="ECO:0000313" key="1">
    <source>
        <dbReference type="EMBL" id="KAJ8305423.1"/>
    </source>
</evidence>
<reference evidence="1 2" key="1">
    <citation type="submission" date="2022-12" db="EMBL/GenBank/DDBJ databases">
        <title>Chromosome-level genome of Tegillarca granosa.</title>
        <authorList>
            <person name="Kim J."/>
        </authorList>
    </citation>
    <scope>NUCLEOTIDE SEQUENCE [LARGE SCALE GENOMIC DNA]</scope>
    <source>
        <strain evidence="1">Teg-2019</strain>
        <tissue evidence="1">Adductor muscle</tissue>
    </source>
</reference>
<protein>
    <submittedName>
        <fullName evidence="1">Uncharacterized protein</fullName>
    </submittedName>
</protein>
<keyword evidence="2" id="KW-1185">Reference proteome</keyword>
<dbReference type="Proteomes" id="UP001217089">
    <property type="component" value="Unassembled WGS sequence"/>
</dbReference>
<organism evidence="1 2">
    <name type="scientific">Tegillarca granosa</name>
    <name type="common">Malaysian cockle</name>
    <name type="synonym">Anadara granosa</name>
    <dbReference type="NCBI Taxonomy" id="220873"/>
    <lineage>
        <taxon>Eukaryota</taxon>
        <taxon>Metazoa</taxon>
        <taxon>Spiralia</taxon>
        <taxon>Lophotrochozoa</taxon>
        <taxon>Mollusca</taxon>
        <taxon>Bivalvia</taxon>
        <taxon>Autobranchia</taxon>
        <taxon>Pteriomorphia</taxon>
        <taxon>Arcoida</taxon>
        <taxon>Arcoidea</taxon>
        <taxon>Arcidae</taxon>
        <taxon>Tegillarca</taxon>
    </lineage>
</organism>
<comment type="caution">
    <text evidence="1">The sequence shown here is derived from an EMBL/GenBank/DDBJ whole genome shotgun (WGS) entry which is preliminary data.</text>
</comment>
<proteinExistence type="predicted"/>
<dbReference type="EMBL" id="JARBDR010000813">
    <property type="protein sequence ID" value="KAJ8305423.1"/>
    <property type="molecule type" value="Genomic_DNA"/>
</dbReference>
<gene>
    <name evidence="1" type="ORF">KUTeg_015968</name>
</gene>
<name>A0ABQ9EJH6_TEGGR</name>